<organism evidence="1">
    <name type="scientific">freshwater metagenome</name>
    <dbReference type="NCBI Taxonomy" id="449393"/>
    <lineage>
        <taxon>unclassified sequences</taxon>
        <taxon>metagenomes</taxon>
        <taxon>ecological metagenomes</taxon>
    </lineage>
</organism>
<reference evidence="1" key="1">
    <citation type="submission" date="2020-05" db="EMBL/GenBank/DDBJ databases">
        <authorList>
            <person name="Chiriac C."/>
            <person name="Salcher M."/>
            <person name="Ghai R."/>
            <person name="Kavagutti S V."/>
        </authorList>
    </citation>
    <scope>NUCLEOTIDE SEQUENCE</scope>
</reference>
<accession>A0A6J7J501</accession>
<gene>
    <name evidence="1" type="ORF">UFOPK3773_00673</name>
</gene>
<protein>
    <submittedName>
        <fullName evidence="1">Unannotated protein</fullName>
    </submittedName>
</protein>
<evidence type="ECO:0000313" key="1">
    <source>
        <dbReference type="EMBL" id="CAB4938100.1"/>
    </source>
</evidence>
<name>A0A6J7J501_9ZZZZ</name>
<dbReference type="AlphaFoldDB" id="A0A6J7J501"/>
<proteinExistence type="predicted"/>
<sequence length="78" mass="8267">MAHAAEEPDCLGALAPLDVHHLAPVEYRNLNGLAGDVAQLVEHRASGVVQVEMRLCTGAEFVHRESEPVGTGLGVLLE</sequence>
<dbReference type="EMBL" id="CAFBNF010000052">
    <property type="protein sequence ID" value="CAB4938100.1"/>
    <property type="molecule type" value="Genomic_DNA"/>
</dbReference>